<dbReference type="InterPro" id="IPR003593">
    <property type="entry name" value="AAA+_ATPase"/>
</dbReference>
<dbReference type="SUPFAM" id="SSF52540">
    <property type="entry name" value="P-loop containing nucleoside triphosphate hydrolases"/>
    <property type="match status" value="1"/>
</dbReference>
<dbReference type="GO" id="GO:0016887">
    <property type="term" value="F:ATP hydrolysis activity"/>
    <property type="evidence" value="ECO:0007669"/>
    <property type="project" value="InterPro"/>
</dbReference>
<organism evidence="4">
    <name type="scientific">Brevibacterium koreense</name>
    <dbReference type="NCBI Taxonomy" id="3140787"/>
    <lineage>
        <taxon>Bacteria</taxon>
        <taxon>Bacillati</taxon>
        <taxon>Actinomycetota</taxon>
        <taxon>Actinomycetes</taxon>
        <taxon>Micrococcales</taxon>
        <taxon>Brevibacteriaceae</taxon>
        <taxon>Brevibacterium</taxon>
    </lineage>
</organism>
<dbReference type="Pfam" id="PF00005">
    <property type="entry name" value="ABC_tran"/>
    <property type="match status" value="1"/>
</dbReference>
<dbReference type="InterPro" id="IPR003439">
    <property type="entry name" value="ABC_transporter-like_ATP-bd"/>
</dbReference>
<reference evidence="4" key="1">
    <citation type="submission" date="2024-06" db="EMBL/GenBank/DDBJ databases">
        <title>Brevibacterium koreense sp. nov., isolated from jogae-jeotgal, a Korean fermented seafood.</title>
        <authorList>
            <person name="Whon T.W."/>
            <person name="Nam S."/>
            <person name="Kim Y."/>
        </authorList>
    </citation>
    <scope>NUCLEOTIDE SEQUENCE</scope>
    <source>
        <strain evidence="4">CBA3109</strain>
    </source>
</reference>
<evidence type="ECO:0000259" key="3">
    <source>
        <dbReference type="PROSITE" id="PS50893"/>
    </source>
</evidence>
<dbReference type="EMBL" id="CP158281">
    <property type="protein sequence ID" value="XBV88799.1"/>
    <property type="molecule type" value="Genomic_DNA"/>
</dbReference>
<name>A0AAU7UKA1_9MICO</name>
<protein>
    <submittedName>
        <fullName evidence="4">ATP-binding cassette domain-containing protein</fullName>
    </submittedName>
</protein>
<dbReference type="RefSeq" id="WP_350269772.1">
    <property type="nucleotide sequence ID" value="NZ_CP158281.1"/>
</dbReference>
<dbReference type="GO" id="GO:0005524">
    <property type="term" value="F:ATP binding"/>
    <property type="evidence" value="ECO:0007669"/>
    <property type="project" value="UniProtKB-KW"/>
</dbReference>
<evidence type="ECO:0000256" key="2">
    <source>
        <dbReference type="ARBA" id="ARBA00022840"/>
    </source>
</evidence>
<proteinExistence type="predicted"/>
<dbReference type="PROSITE" id="PS50893">
    <property type="entry name" value="ABC_TRANSPORTER_2"/>
    <property type="match status" value="1"/>
</dbReference>
<keyword evidence="2 4" id="KW-0067">ATP-binding</keyword>
<dbReference type="PANTHER" id="PTHR43158">
    <property type="entry name" value="SKFA PEPTIDE EXPORT ATP-BINDING PROTEIN SKFE"/>
    <property type="match status" value="1"/>
</dbReference>
<dbReference type="InterPro" id="IPR027417">
    <property type="entry name" value="P-loop_NTPase"/>
</dbReference>
<sequence>MTRPTGSDPTDSQSRTSAAPGLEINAEGLGVSSGGFALLSPTDITLAADRNLVIGGDNGSGKTTLLSVLTGLLAPTQGTVSVCGQTPDDRRPDFRAAVTGLIGRAPISRELTVAEHLQAIAMSWSLAVPQTAALHQLEELEIDFLADRFGHELSSGQTQLMQLAMVLVRPARMLILDEPEQRLDSTRLDLLIAVLEKRAENGTTLVLASHSPRVIDRLGDDHLHLAHRGADATQVSDQIDIVEKSAADDPQDEPEPS</sequence>
<feature type="domain" description="ABC transporter" evidence="3">
    <location>
        <begin position="24"/>
        <end position="253"/>
    </location>
</feature>
<gene>
    <name evidence="4" type="ORF">AAFP32_14730</name>
</gene>
<dbReference type="SMART" id="SM00382">
    <property type="entry name" value="AAA"/>
    <property type="match status" value="1"/>
</dbReference>
<evidence type="ECO:0000313" key="4">
    <source>
        <dbReference type="EMBL" id="XBV88799.1"/>
    </source>
</evidence>
<evidence type="ECO:0000256" key="1">
    <source>
        <dbReference type="ARBA" id="ARBA00022741"/>
    </source>
</evidence>
<dbReference type="AlphaFoldDB" id="A0AAU7UKA1"/>
<dbReference type="Gene3D" id="3.40.50.300">
    <property type="entry name" value="P-loop containing nucleotide triphosphate hydrolases"/>
    <property type="match status" value="1"/>
</dbReference>
<accession>A0AAU7UKA1</accession>
<dbReference type="KEGG" id="bkr:AAFP32_14730"/>
<dbReference type="PANTHER" id="PTHR43158:SF2">
    <property type="entry name" value="SKFA PEPTIDE EXPORT ATP-BINDING PROTEIN SKFE"/>
    <property type="match status" value="1"/>
</dbReference>
<keyword evidence="1" id="KW-0547">Nucleotide-binding</keyword>